<evidence type="ECO:0000256" key="9">
    <source>
        <dbReference type="ARBA" id="ARBA00023286"/>
    </source>
</evidence>
<evidence type="ECO:0000256" key="10">
    <source>
        <dbReference type="ARBA" id="ARBA00023303"/>
    </source>
</evidence>
<dbReference type="Gene3D" id="1.10.287.70">
    <property type="match status" value="1"/>
</dbReference>
<comment type="subcellular location">
    <subcellularLocation>
        <location evidence="1">Membrane</location>
        <topology evidence="1">Multi-pass membrane protein</topology>
    </subcellularLocation>
</comment>
<evidence type="ECO:0000256" key="8">
    <source>
        <dbReference type="ARBA" id="ARBA00023180"/>
    </source>
</evidence>
<evidence type="ECO:0000256" key="11">
    <source>
        <dbReference type="SAM" id="Phobius"/>
    </source>
</evidence>
<evidence type="ECO:0000313" key="14">
    <source>
        <dbReference type="EMBL" id="CAF1404893.1"/>
    </source>
</evidence>
<evidence type="ECO:0000256" key="7">
    <source>
        <dbReference type="ARBA" id="ARBA00023170"/>
    </source>
</evidence>
<dbReference type="GO" id="GO:0016020">
    <property type="term" value="C:membrane"/>
    <property type="evidence" value="ECO:0007669"/>
    <property type="project" value="UniProtKB-SubCell"/>
</dbReference>
<evidence type="ECO:0000256" key="3">
    <source>
        <dbReference type="ARBA" id="ARBA00022692"/>
    </source>
</evidence>
<gene>
    <name evidence="14" type="ORF">EDS130_LOCUS36283</name>
    <name evidence="13" type="ORF">XAT740_LOCUS26156</name>
</gene>
<dbReference type="OrthoDB" id="5984008at2759"/>
<evidence type="ECO:0000256" key="2">
    <source>
        <dbReference type="ARBA" id="ARBA00022448"/>
    </source>
</evidence>
<keyword evidence="8" id="KW-0325">Glycoprotein</keyword>
<evidence type="ECO:0000256" key="1">
    <source>
        <dbReference type="ARBA" id="ARBA00004141"/>
    </source>
</evidence>
<dbReference type="Pfam" id="PF00060">
    <property type="entry name" value="Lig_chan"/>
    <property type="match status" value="1"/>
</dbReference>
<dbReference type="SUPFAM" id="SSF53850">
    <property type="entry name" value="Periplasmic binding protein-like II"/>
    <property type="match status" value="1"/>
</dbReference>
<dbReference type="GO" id="GO:0015276">
    <property type="term" value="F:ligand-gated monoatomic ion channel activity"/>
    <property type="evidence" value="ECO:0007669"/>
    <property type="project" value="InterPro"/>
</dbReference>
<dbReference type="Proteomes" id="UP000663852">
    <property type="component" value="Unassembled WGS sequence"/>
</dbReference>
<evidence type="ECO:0000256" key="5">
    <source>
        <dbReference type="ARBA" id="ARBA00023065"/>
    </source>
</evidence>
<evidence type="ECO:0000313" key="13">
    <source>
        <dbReference type="EMBL" id="CAF1249084.1"/>
    </source>
</evidence>
<feature type="transmembrane region" description="Helical" evidence="11">
    <location>
        <begin position="386"/>
        <end position="404"/>
    </location>
</feature>
<dbReference type="Gene3D" id="3.40.190.10">
    <property type="entry name" value="Periplasmic binding protein-like II"/>
    <property type="match status" value="2"/>
</dbReference>
<evidence type="ECO:0000313" key="15">
    <source>
        <dbReference type="Proteomes" id="UP000663828"/>
    </source>
</evidence>
<dbReference type="InterPro" id="IPR019594">
    <property type="entry name" value="Glu/Gly-bd"/>
</dbReference>
<evidence type="ECO:0000259" key="12">
    <source>
        <dbReference type="SMART" id="SM00079"/>
    </source>
</evidence>
<keyword evidence="10" id="KW-0407">Ion channel</keyword>
<dbReference type="SUPFAM" id="SSF53822">
    <property type="entry name" value="Periplasmic binding protein-like I"/>
    <property type="match status" value="1"/>
</dbReference>
<feature type="domain" description="Ionotropic glutamate receptor C-terminal" evidence="12">
    <location>
        <begin position="263"/>
        <end position="608"/>
    </location>
</feature>
<reference evidence="13" key="1">
    <citation type="submission" date="2021-02" db="EMBL/GenBank/DDBJ databases">
        <authorList>
            <person name="Nowell W R."/>
        </authorList>
    </citation>
    <scope>NUCLEOTIDE SEQUENCE</scope>
</reference>
<dbReference type="EMBL" id="CAJNOR010002109">
    <property type="protein sequence ID" value="CAF1249084.1"/>
    <property type="molecule type" value="Genomic_DNA"/>
</dbReference>
<keyword evidence="6 11" id="KW-0472">Membrane</keyword>
<organism evidence="13 15">
    <name type="scientific">Adineta ricciae</name>
    <name type="common">Rotifer</name>
    <dbReference type="NCBI Taxonomy" id="249248"/>
    <lineage>
        <taxon>Eukaryota</taxon>
        <taxon>Metazoa</taxon>
        <taxon>Spiralia</taxon>
        <taxon>Gnathifera</taxon>
        <taxon>Rotifera</taxon>
        <taxon>Eurotatoria</taxon>
        <taxon>Bdelloidea</taxon>
        <taxon>Adinetida</taxon>
        <taxon>Adinetidae</taxon>
        <taxon>Adineta</taxon>
    </lineage>
</organism>
<accession>A0A814ZVR0</accession>
<dbReference type="Proteomes" id="UP000663828">
    <property type="component" value="Unassembled WGS sequence"/>
</dbReference>
<feature type="transmembrane region" description="Helical" evidence="11">
    <location>
        <begin position="448"/>
        <end position="469"/>
    </location>
</feature>
<feature type="transmembrane region" description="Helical" evidence="11">
    <location>
        <begin position="626"/>
        <end position="646"/>
    </location>
</feature>
<keyword evidence="5" id="KW-0406">Ion transport</keyword>
<evidence type="ECO:0000256" key="4">
    <source>
        <dbReference type="ARBA" id="ARBA00022989"/>
    </source>
</evidence>
<dbReference type="SUPFAM" id="SSF81324">
    <property type="entry name" value="Voltage-gated potassium channels"/>
    <property type="match status" value="1"/>
</dbReference>
<keyword evidence="4 11" id="KW-1133">Transmembrane helix</keyword>
<keyword evidence="9" id="KW-1071">Ligand-gated ion channel</keyword>
<proteinExistence type="predicted"/>
<dbReference type="SMART" id="SM00079">
    <property type="entry name" value="PBPe"/>
    <property type="match status" value="1"/>
</dbReference>
<dbReference type="Gene3D" id="3.40.50.2300">
    <property type="match status" value="1"/>
</dbReference>
<dbReference type="Pfam" id="PF10613">
    <property type="entry name" value="Lig_chan-Glu_bd"/>
    <property type="match status" value="1"/>
</dbReference>
<name>A0A814ZVR0_ADIRI</name>
<keyword evidence="7" id="KW-0675">Receptor</keyword>
<dbReference type="PANTHER" id="PTHR18966">
    <property type="entry name" value="IONOTROPIC GLUTAMATE RECEPTOR"/>
    <property type="match status" value="1"/>
</dbReference>
<evidence type="ECO:0000256" key="6">
    <source>
        <dbReference type="ARBA" id="ARBA00023136"/>
    </source>
</evidence>
<keyword evidence="3 11" id="KW-0812">Transmembrane</keyword>
<protein>
    <recommendedName>
        <fullName evidence="12">Ionotropic glutamate receptor C-terminal domain-containing protein</fullName>
    </recommendedName>
</protein>
<dbReference type="EMBL" id="CAJNOJ010000334">
    <property type="protein sequence ID" value="CAF1404893.1"/>
    <property type="molecule type" value="Genomic_DNA"/>
</dbReference>
<dbReference type="InterPro" id="IPR001320">
    <property type="entry name" value="Iontro_rcpt_C"/>
</dbReference>
<keyword evidence="2" id="KW-0813">Transport</keyword>
<dbReference type="InterPro" id="IPR028082">
    <property type="entry name" value="Peripla_BP_I"/>
</dbReference>
<comment type="caution">
    <text evidence="13">The sequence shown here is derived from an EMBL/GenBank/DDBJ whole genome shotgun (WGS) entry which is preliminary data.</text>
</comment>
<dbReference type="AlphaFoldDB" id="A0A814ZVR0"/>
<keyword evidence="15" id="KW-1185">Reference proteome</keyword>
<dbReference type="InterPro" id="IPR015683">
    <property type="entry name" value="Ionotropic_Glu_rcpt"/>
</dbReference>
<sequence length="678" mass="76358">MFKAAITIAQRYNITIGGQFIGWETIQMSDNVIETLHLTCEAVSNSNIVSIVGPTFSDEEQIIPLFANRIGLPLISYKITNPDFFDREHYQRFYYTILSKFKISENTTSESNNMTLLDTAFEIWKQYEPESFPGVSQVNPYSLFVLDATWRLIQFLQYYCTTERKNSTSCFSFVKSSTCFNRRLIQSDSLLTRIHTTEFIGVNDTYTYMKTLKHPSYHNRSLSRIPEYAAVRNWQAHTNGSNNVWAAKSNVLSRDMAILKGIHLRIGVIASTPFTIVNSIIDQSGQNITQLSGYVPDLIELLQNQMGFIADIQLASSNQTYTGLIQAVLNGTYDIVVADITVTSSRRQLVSFSNSIFDSALCLLIRKTSESDLDLLAFLKPFSRNLWLLILGVAFFASILFCFIERQENEALQKISKSSSMIMSMWFSIGTIMGYGADYQGRTAAGRILTVGLYMLSMVLVASYTANLASNLTLSKSKNIISGIEDVKDGKVAYNRIGVRTGTAGESYFLNEISNGNRNYYSMQSVQDMIESLLSDKVDVCLMDRSAADYLTNNIYCNLTIVGEDFYPSIFGMVIPQGWIYEQDLDIQVLSLRENGSLDDLKTKWFKMGNCPDVTNVGSAMGIKPLGGLFLTFGVICVLVIVKFLWRKRCFCRRCPLLSRFPKTVVFNNNASNSVINI</sequence>